<name>A0A8J2L4S7_9HEXA</name>
<organism evidence="2 3">
    <name type="scientific">Allacma fusca</name>
    <dbReference type="NCBI Taxonomy" id="39272"/>
    <lineage>
        <taxon>Eukaryota</taxon>
        <taxon>Metazoa</taxon>
        <taxon>Ecdysozoa</taxon>
        <taxon>Arthropoda</taxon>
        <taxon>Hexapoda</taxon>
        <taxon>Collembola</taxon>
        <taxon>Symphypleona</taxon>
        <taxon>Sminthuridae</taxon>
        <taxon>Allacma</taxon>
    </lineage>
</organism>
<evidence type="ECO:0000256" key="1">
    <source>
        <dbReference type="SAM" id="SignalP"/>
    </source>
</evidence>
<feature type="chain" id="PRO_5035295333" evidence="1">
    <location>
        <begin position="21"/>
        <end position="348"/>
    </location>
</feature>
<accession>A0A8J2L4S7</accession>
<keyword evidence="3" id="KW-1185">Reference proteome</keyword>
<comment type="caution">
    <text evidence="2">The sequence shown here is derived from an EMBL/GenBank/DDBJ whole genome shotgun (WGS) entry which is preliminary data.</text>
</comment>
<evidence type="ECO:0000313" key="2">
    <source>
        <dbReference type="EMBL" id="CAG7825562.1"/>
    </source>
</evidence>
<reference evidence="2" key="1">
    <citation type="submission" date="2021-06" db="EMBL/GenBank/DDBJ databases">
        <authorList>
            <person name="Hodson N. C."/>
            <person name="Mongue J. A."/>
            <person name="Jaron S. K."/>
        </authorList>
    </citation>
    <scope>NUCLEOTIDE SEQUENCE</scope>
</reference>
<feature type="signal peptide" evidence="1">
    <location>
        <begin position="1"/>
        <end position="20"/>
    </location>
</feature>
<keyword evidence="1" id="KW-0732">Signal</keyword>
<dbReference type="Proteomes" id="UP000708208">
    <property type="component" value="Unassembled WGS sequence"/>
</dbReference>
<dbReference type="OrthoDB" id="6020543at2759"/>
<dbReference type="AlphaFoldDB" id="A0A8J2L4S7"/>
<protein>
    <submittedName>
        <fullName evidence="2">Uncharacterized protein</fullName>
    </submittedName>
</protein>
<evidence type="ECO:0000313" key="3">
    <source>
        <dbReference type="Proteomes" id="UP000708208"/>
    </source>
</evidence>
<sequence>MYDILLKWCLLLATLTLTQEQTLDNLGPLNVDRSPLTISGFSSGGNMAQQMQVAYSSCFNGSAAFASVPYHCGVDNYINYRVLCNLGFRGVNDFVRDARKFQSEGKIDSLSNLRNQRHYHYVPQYDTLVAWNIRTRSNTGEFFKAVGMNSRNIEIVIGNKSDHWMPTDNINLPSCTNSIGRKIGANTTAVSFCQYKGALEGLRFLYKDQASLSSPDATTMLQPLREFSQSKFLAEADAKFLDSIGYLYIPTNCVNGEKRCKFHVAMHGCRGSRSAVGSSFVKESGYLEVAEKNDIVMIFPQSIPFKGNPDGCWDCFDASGPDAATKTGKQMRALMSMIKTVTEIQGCL</sequence>
<proteinExistence type="predicted"/>
<dbReference type="EMBL" id="CAJVCH010536724">
    <property type="protein sequence ID" value="CAG7825562.1"/>
    <property type="molecule type" value="Genomic_DNA"/>
</dbReference>
<gene>
    <name evidence="2" type="ORF">AFUS01_LOCUS35665</name>
</gene>